<dbReference type="OrthoDB" id="7859418at2759"/>
<evidence type="ECO:0000313" key="6">
    <source>
        <dbReference type="Proteomes" id="UP000095300"/>
    </source>
</evidence>
<comment type="subcellular location">
    <subcellularLocation>
        <location evidence="1">Cell membrane</location>
        <topology evidence="1">Single-pass type II membrane protein</topology>
    </subcellularLocation>
</comment>
<feature type="chain" id="PRO_5009326132" description="Peptidase M13 N-terminal domain-containing protein" evidence="3">
    <location>
        <begin position="23"/>
        <end position="647"/>
    </location>
</feature>
<evidence type="ECO:0000256" key="1">
    <source>
        <dbReference type="ARBA" id="ARBA00004401"/>
    </source>
</evidence>
<dbReference type="GO" id="GO:0005886">
    <property type="term" value="C:plasma membrane"/>
    <property type="evidence" value="ECO:0007669"/>
    <property type="project" value="UniProtKB-SubCell"/>
</dbReference>
<accession>A0A1I8P438</accession>
<comment type="similarity">
    <text evidence="2">Belongs to the peptidase M13 family.</text>
</comment>
<evidence type="ECO:0000259" key="4">
    <source>
        <dbReference type="Pfam" id="PF05649"/>
    </source>
</evidence>
<dbReference type="InterPro" id="IPR042089">
    <property type="entry name" value="Peptidase_M13_dom_2"/>
</dbReference>
<dbReference type="InterPro" id="IPR008753">
    <property type="entry name" value="Peptidase_M13_N"/>
</dbReference>
<dbReference type="PANTHER" id="PTHR11733">
    <property type="entry name" value="ZINC METALLOPROTEASE FAMILY M13 NEPRILYSIN-RELATED"/>
    <property type="match status" value="1"/>
</dbReference>
<name>A0A1I8P438_STOCA</name>
<keyword evidence="6" id="KW-1185">Reference proteome</keyword>
<feature type="domain" description="Peptidase M13 N-terminal" evidence="4">
    <location>
        <begin position="45"/>
        <end position="396"/>
    </location>
</feature>
<dbReference type="VEuPathDB" id="VectorBase:SCAU004636"/>
<dbReference type="PANTHER" id="PTHR11733:SF241">
    <property type="entry name" value="GH26575P-RELATED"/>
    <property type="match status" value="1"/>
</dbReference>
<dbReference type="InterPro" id="IPR024079">
    <property type="entry name" value="MetalloPept_cat_dom_sf"/>
</dbReference>
<protein>
    <recommendedName>
        <fullName evidence="4">Peptidase M13 N-terminal domain-containing protein</fullName>
    </recommendedName>
</protein>
<dbReference type="Proteomes" id="UP000095300">
    <property type="component" value="Unassembled WGS sequence"/>
</dbReference>
<dbReference type="GO" id="GO:0016485">
    <property type="term" value="P:protein processing"/>
    <property type="evidence" value="ECO:0007669"/>
    <property type="project" value="TreeGrafter"/>
</dbReference>
<dbReference type="SUPFAM" id="SSF55486">
    <property type="entry name" value="Metalloproteases ('zincins'), catalytic domain"/>
    <property type="match status" value="1"/>
</dbReference>
<keyword evidence="3" id="KW-0732">Signal</keyword>
<dbReference type="KEGG" id="scac:106089812"/>
<organism evidence="5 6">
    <name type="scientific">Stomoxys calcitrans</name>
    <name type="common">Stable fly</name>
    <name type="synonym">Conops calcitrans</name>
    <dbReference type="NCBI Taxonomy" id="35570"/>
    <lineage>
        <taxon>Eukaryota</taxon>
        <taxon>Metazoa</taxon>
        <taxon>Ecdysozoa</taxon>
        <taxon>Arthropoda</taxon>
        <taxon>Hexapoda</taxon>
        <taxon>Insecta</taxon>
        <taxon>Pterygota</taxon>
        <taxon>Neoptera</taxon>
        <taxon>Endopterygota</taxon>
        <taxon>Diptera</taxon>
        <taxon>Brachycera</taxon>
        <taxon>Muscomorpha</taxon>
        <taxon>Muscoidea</taxon>
        <taxon>Muscidae</taxon>
        <taxon>Stomoxys</taxon>
    </lineage>
</organism>
<evidence type="ECO:0000256" key="2">
    <source>
        <dbReference type="ARBA" id="ARBA00007357"/>
    </source>
</evidence>
<sequence length="647" mass="75457">MWSVWLIMLVLAVSGWAPQVLSSSQGKDDVQERLFQLSKDESISPCDDFYGYACGNWKPQMEKDAQGSLSQLDLAYNHKMGEILNSVNGSNIGVNTLAHKIQQYYKSCLAIEAPEIVEYLKWLELNERHIHWPISTNISRHQSPLRHDWIQMLATLRKYGLNDVILNEKAVPKERNRLVLNIQLGRPQMQENQMHQLHYEVVQGILKFFMPQSEYKNLWRDIQDLDYQLMELASRHEDDDEIMFTSVSSLNEVPWLQRYLSVLLDTNNLNPSMELVITNTAYLRKVMQFLQRYNERFICEYLQVKFLSYLHYKELLSKPRNCVTNTRLLLPLATQSLYDVANPNLSKIPYEVNNIFEKLKTKLQEVLKRNIYDLETNVIKFLTNKVRSLRLSWGYPKVNDAEKFYENLSLAPNDYYGNRLKTFHHHFQFVHSSLNKRLQLESLEFFPLELEETAKGLLPYILPMRRRIYVSYAMFQPPFYRLGESPIYTYGAVGFLLARQMIWELTNIADIVVSAYGQVFPHIMDMLLDNNKFTMDYAHIASHHADVAQEMDSAIIGLKLAYQTFLQDTPDGDQSFFLNFAQIHCQIRNASSATQHRPSDDSLNRKLVNLAVTHIKDFSSAFGCKHHQHHGVLYWGAGDEANDNFLQ</sequence>
<dbReference type="AlphaFoldDB" id="A0A1I8P438"/>
<gene>
    <name evidence="5" type="primary">106089812</name>
</gene>
<evidence type="ECO:0000256" key="3">
    <source>
        <dbReference type="SAM" id="SignalP"/>
    </source>
</evidence>
<dbReference type="PROSITE" id="PS51885">
    <property type="entry name" value="NEPRILYSIN"/>
    <property type="match status" value="1"/>
</dbReference>
<evidence type="ECO:0000313" key="5">
    <source>
        <dbReference type="EnsemblMetazoa" id="SCAU004636-PA"/>
    </source>
</evidence>
<dbReference type="GO" id="GO:0004222">
    <property type="term" value="F:metalloendopeptidase activity"/>
    <property type="evidence" value="ECO:0007669"/>
    <property type="project" value="InterPro"/>
</dbReference>
<dbReference type="EnsemblMetazoa" id="SCAU004636-RA">
    <property type="protein sequence ID" value="SCAU004636-PA"/>
    <property type="gene ID" value="SCAU004636"/>
</dbReference>
<dbReference type="Gene3D" id="1.10.1380.10">
    <property type="entry name" value="Neutral endopeptidase , domain2"/>
    <property type="match status" value="1"/>
</dbReference>
<dbReference type="Gene3D" id="3.40.390.10">
    <property type="entry name" value="Collagenase (Catalytic Domain)"/>
    <property type="match status" value="2"/>
</dbReference>
<dbReference type="InterPro" id="IPR000718">
    <property type="entry name" value="Peptidase_M13"/>
</dbReference>
<feature type="signal peptide" evidence="3">
    <location>
        <begin position="1"/>
        <end position="22"/>
    </location>
</feature>
<reference evidence="5" key="1">
    <citation type="submission" date="2020-05" db="UniProtKB">
        <authorList>
            <consortium name="EnsemblMetazoa"/>
        </authorList>
    </citation>
    <scope>IDENTIFICATION</scope>
    <source>
        <strain evidence="5">USDA</strain>
    </source>
</reference>
<dbReference type="Pfam" id="PF05649">
    <property type="entry name" value="Peptidase_M13_N"/>
    <property type="match status" value="1"/>
</dbReference>
<proteinExistence type="inferred from homology"/>